<evidence type="ECO:0000313" key="3">
    <source>
        <dbReference type="EMBL" id="CAL1700939.1"/>
    </source>
</evidence>
<dbReference type="SUPFAM" id="SSF52113">
    <property type="entry name" value="BRCT domain"/>
    <property type="match status" value="1"/>
</dbReference>
<sequence>MDKFVTVKKTSSLACSQAQGSKVETEKQRPIQRFSPYGAIDDVCDKKYDHIQQRKNNAAKILEPLVKDGKVATKKALTKRLLDTLSDEANPITHSDIYARSDYVTSAASGHQRGDGRGSAQKAYHKSRGKKLADQLPEKSSNRGVNVLYNVRIYINGYLADTTDIEMKRIVTLAGGQVLQTPSGATHILTSQQLNGSKTHKLLTTKAKVKPHVVRPEWVTDSINAGRRLSEREYSVIKDSSVMSLAEMLATGSSSKPIEVE</sequence>
<dbReference type="Pfam" id="PF16589">
    <property type="entry name" value="BRCT_2"/>
    <property type="match status" value="1"/>
</dbReference>
<organism evidence="3 4">
    <name type="scientific">Somion occarium</name>
    <dbReference type="NCBI Taxonomy" id="3059160"/>
    <lineage>
        <taxon>Eukaryota</taxon>
        <taxon>Fungi</taxon>
        <taxon>Dikarya</taxon>
        <taxon>Basidiomycota</taxon>
        <taxon>Agaricomycotina</taxon>
        <taxon>Agaricomycetes</taxon>
        <taxon>Polyporales</taxon>
        <taxon>Cerrenaceae</taxon>
        <taxon>Somion</taxon>
    </lineage>
</organism>
<reference evidence="4" key="1">
    <citation type="submission" date="2024-04" db="EMBL/GenBank/DDBJ databases">
        <authorList>
            <person name="Shaw F."/>
            <person name="Minotto A."/>
        </authorList>
    </citation>
    <scope>NUCLEOTIDE SEQUENCE [LARGE SCALE GENOMIC DNA]</scope>
</reference>
<feature type="domain" description="BRCT" evidence="2">
    <location>
        <begin position="143"/>
        <end position="236"/>
    </location>
</feature>
<evidence type="ECO:0000256" key="1">
    <source>
        <dbReference type="SAM" id="MobiDB-lite"/>
    </source>
</evidence>
<gene>
    <name evidence="3" type="ORF">GFSPODELE1_LOCUS3359</name>
</gene>
<evidence type="ECO:0000259" key="2">
    <source>
        <dbReference type="PROSITE" id="PS50172"/>
    </source>
</evidence>
<dbReference type="PANTHER" id="PTHR45990">
    <property type="entry name" value="DNA REPAIR PROTEIN REV1"/>
    <property type="match status" value="1"/>
</dbReference>
<proteinExistence type="predicted"/>
<dbReference type="EMBL" id="OZ037945">
    <property type="protein sequence ID" value="CAL1700939.1"/>
    <property type="molecule type" value="Genomic_DNA"/>
</dbReference>
<keyword evidence="4" id="KW-1185">Reference proteome</keyword>
<dbReference type="InterPro" id="IPR036420">
    <property type="entry name" value="BRCT_dom_sf"/>
</dbReference>
<evidence type="ECO:0000313" key="4">
    <source>
        <dbReference type="Proteomes" id="UP001497453"/>
    </source>
</evidence>
<dbReference type="Gene3D" id="3.40.50.10190">
    <property type="entry name" value="BRCT domain"/>
    <property type="match status" value="1"/>
</dbReference>
<dbReference type="InterPro" id="IPR001357">
    <property type="entry name" value="BRCT_dom"/>
</dbReference>
<accession>A0ABP1D1B2</accession>
<dbReference type="PROSITE" id="PS50172">
    <property type="entry name" value="BRCT"/>
    <property type="match status" value="1"/>
</dbReference>
<dbReference type="SMART" id="SM00292">
    <property type="entry name" value="BRCT"/>
    <property type="match status" value="1"/>
</dbReference>
<feature type="region of interest" description="Disordered" evidence="1">
    <location>
        <begin position="108"/>
        <end position="137"/>
    </location>
</feature>
<dbReference type="Proteomes" id="UP001497453">
    <property type="component" value="Chromosome 2"/>
</dbReference>
<protein>
    <recommendedName>
        <fullName evidence="2">BRCT domain-containing protein</fullName>
    </recommendedName>
</protein>
<name>A0ABP1D1B2_9APHY</name>
<dbReference type="PANTHER" id="PTHR45990:SF1">
    <property type="entry name" value="DNA REPAIR PROTEIN REV1"/>
    <property type="match status" value="1"/>
</dbReference>